<evidence type="ECO:0000313" key="4">
    <source>
        <dbReference type="Proteomes" id="UP000319383"/>
    </source>
</evidence>
<dbReference type="SUPFAM" id="SSF143422">
    <property type="entry name" value="Transposase IS200-like"/>
    <property type="match status" value="1"/>
</dbReference>
<protein>
    <recommendedName>
        <fullName evidence="2">Transposase IS200-like domain-containing protein</fullName>
    </recommendedName>
</protein>
<dbReference type="SMART" id="SM01321">
    <property type="entry name" value="Y1_Tnp"/>
    <property type="match status" value="1"/>
</dbReference>
<dbReference type="GO" id="GO:0043565">
    <property type="term" value="F:sequence-specific DNA binding"/>
    <property type="evidence" value="ECO:0007669"/>
    <property type="project" value="TreeGrafter"/>
</dbReference>
<feature type="domain" description="Transposase IS200-like" evidence="2">
    <location>
        <begin position="79"/>
        <end position="214"/>
    </location>
</feature>
<name>A0A517ZKP6_9PLAN</name>
<evidence type="ECO:0000313" key="3">
    <source>
        <dbReference type="EMBL" id="QDU43061.1"/>
    </source>
</evidence>
<organism evidence="3 4">
    <name type="scientific">Symmachiella dynata</name>
    <dbReference type="NCBI Taxonomy" id="2527995"/>
    <lineage>
        <taxon>Bacteria</taxon>
        <taxon>Pseudomonadati</taxon>
        <taxon>Planctomycetota</taxon>
        <taxon>Planctomycetia</taxon>
        <taxon>Planctomycetales</taxon>
        <taxon>Planctomycetaceae</taxon>
        <taxon>Symmachiella</taxon>
    </lineage>
</organism>
<evidence type="ECO:0000259" key="2">
    <source>
        <dbReference type="SMART" id="SM01321"/>
    </source>
</evidence>
<dbReference type="EMBL" id="CP036276">
    <property type="protein sequence ID" value="QDU43061.1"/>
    <property type="molecule type" value="Genomic_DNA"/>
</dbReference>
<evidence type="ECO:0000256" key="1">
    <source>
        <dbReference type="SAM" id="MobiDB-lite"/>
    </source>
</evidence>
<dbReference type="InterPro" id="IPR036515">
    <property type="entry name" value="Transposase_17_sf"/>
</dbReference>
<proteinExistence type="predicted"/>
<keyword evidence="4" id="KW-1185">Reference proteome</keyword>
<dbReference type="AlphaFoldDB" id="A0A517ZKP6"/>
<dbReference type="Gene3D" id="3.30.70.1290">
    <property type="entry name" value="Transposase IS200-like"/>
    <property type="match status" value="1"/>
</dbReference>
<accession>A0A517ZKP6</accession>
<dbReference type="KEGG" id="sdyn:Mal52_15320"/>
<dbReference type="InterPro" id="IPR052715">
    <property type="entry name" value="RAYT_transposase"/>
</dbReference>
<sequence length="253" mass="29016">MSVRGWFTPVDRRFREAVLAPSFTAGESYLAQVAHEVPGNVVRGSPDPALPLTEGLPAPPPQEYESESQTTMERYRIRTDAVVYFVTYSIVDWLPVFVSEQACKIVTDSFSFCHGQKNLRINAYVIMPTHLHAIVFDKNFDSKSLEKTLFDFRKFTGRQLSDYCMQHAPPCFVTTLKAAASKDRERRFWQSSRHPEAIETEAFWKQKLDYIHENPCRKGLVTRGADWRFSSARYFVSDGRENGDVEISALDWG</sequence>
<feature type="region of interest" description="Disordered" evidence="1">
    <location>
        <begin position="48"/>
        <end position="70"/>
    </location>
</feature>
<dbReference type="Proteomes" id="UP000319383">
    <property type="component" value="Chromosome"/>
</dbReference>
<dbReference type="GO" id="GO:0006313">
    <property type="term" value="P:DNA transposition"/>
    <property type="evidence" value="ECO:0007669"/>
    <property type="project" value="InterPro"/>
</dbReference>
<dbReference type="PANTHER" id="PTHR36966:SF1">
    <property type="entry name" value="REP-ASSOCIATED TYROSINE TRANSPOSASE"/>
    <property type="match status" value="1"/>
</dbReference>
<dbReference type="GO" id="GO:0004803">
    <property type="term" value="F:transposase activity"/>
    <property type="evidence" value="ECO:0007669"/>
    <property type="project" value="InterPro"/>
</dbReference>
<reference evidence="3 4" key="1">
    <citation type="submission" date="2019-02" db="EMBL/GenBank/DDBJ databases">
        <title>Deep-cultivation of Planctomycetes and their phenomic and genomic characterization uncovers novel biology.</title>
        <authorList>
            <person name="Wiegand S."/>
            <person name="Jogler M."/>
            <person name="Boedeker C."/>
            <person name="Pinto D."/>
            <person name="Vollmers J."/>
            <person name="Rivas-Marin E."/>
            <person name="Kohn T."/>
            <person name="Peeters S.H."/>
            <person name="Heuer A."/>
            <person name="Rast P."/>
            <person name="Oberbeckmann S."/>
            <person name="Bunk B."/>
            <person name="Jeske O."/>
            <person name="Meyerdierks A."/>
            <person name="Storesund J.E."/>
            <person name="Kallscheuer N."/>
            <person name="Luecker S."/>
            <person name="Lage O.M."/>
            <person name="Pohl T."/>
            <person name="Merkel B.J."/>
            <person name="Hornburger P."/>
            <person name="Mueller R.-W."/>
            <person name="Bruemmer F."/>
            <person name="Labrenz M."/>
            <person name="Spormann A.M."/>
            <person name="Op den Camp H."/>
            <person name="Overmann J."/>
            <person name="Amann R."/>
            <person name="Jetten M.S.M."/>
            <person name="Mascher T."/>
            <person name="Medema M.H."/>
            <person name="Devos D.P."/>
            <person name="Kaster A.-K."/>
            <person name="Ovreas L."/>
            <person name="Rohde M."/>
            <person name="Galperin M.Y."/>
            <person name="Jogler C."/>
        </authorList>
    </citation>
    <scope>NUCLEOTIDE SEQUENCE [LARGE SCALE GENOMIC DNA]</scope>
    <source>
        <strain evidence="3 4">Mal52</strain>
    </source>
</reference>
<dbReference type="RefSeq" id="WP_145375093.1">
    <property type="nucleotide sequence ID" value="NZ_CP036276.1"/>
</dbReference>
<dbReference type="NCBIfam" id="NF047646">
    <property type="entry name" value="REP_Tyr_transpos"/>
    <property type="match status" value="1"/>
</dbReference>
<gene>
    <name evidence="3" type="ORF">Mal52_15320</name>
</gene>
<dbReference type="InterPro" id="IPR002686">
    <property type="entry name" value="Transposase_17"/>
</dbReference>
<dbReference type="PANTHER" id="PTHR36966">
    <property type="entry name" value="REP-ASSOCIATED TYROSINE TRANSPOSASE"/>
    <property type="match status" value="1"/>
</dbReference>